<keyword evidence="8" id="KW-0597">Phosphoprotein</keyword>
<feature type="domain" description="Histidine kinase" evidence="16">
    <location>
        <begin position="781"/>
        <end position="868"/>
    </location>
</feature>
<evidence type="ECO:0000256" key="8">
    <source>
        <dbReference type="ARBA" id="ARBA00022553"/>
    </source>
</evidence>
<evidence type="ECO:0000259" key="16">
    <source>
        <dbReference type="PROSITE" id="PS50109"/>
    </source>
</evidence>
<keyword evidence="12" id="KW-0408">Iron</keyword>
<dbReference type="Pfam" id="PF08447">
    <property type="entry name" value="PAS_3"/>
    <property type="match status" value="3"/>
</dbReference>
<organism evidence="19 20">
    <name type="scientific">Hymenobacter bucti</name>
    <dbReference type="NCBI Taxonomy" id="1844114"/>
    <lineage>
        <taxon>Bacteria</taxon>
        <taxon>Pseudomonadati</taxon>
        <taxon>Bacteroidota</taxon>
        <taxon>Cytophagia</taxon>
        <taxon>Cytophagales</taxon>
        <taxon>Hymenobacteraceae</taxon>
        <taxon>Hymenobacter</taxon>
    </lineage>
</organism>
<dbReference type="SMART" id="SM00086">
    <property type="entry name" value="PAC"/>
    <property type="match status" value="4"/>
</dbReference>
<evidence type="ECO:0000256" key="4">
    <source>
        <dbReference type="ARBA" id="ARBA00012438"/>
    </source>
</evidence>
<evidence type="ECO:0000256" key="12">
    <source>
        <dbReference type="ARBA" id="ARBA00023004"/>
    </source>
</evidence>
<keyword evidence="11" id="KW-0418">Kinase</keyword>
<dbReference type="SMART" id="SM00387">
    <property type="entry name" value="HATPase_c"/>
    <property type="match status" value="1"/>
</dbReference>
<feature type="domain" description="PAC" evidence="18">
    <location>
        <begin position="211"/>
        <end position="263"/>
    </location>
</feature>
<dbReference type="Gene3D" id="1.20.5.1930">
    <property type="match status" value="1"/>
</dbReference>
<dbReference type="PROSITE" id="PS50112">
    <property type="entry name" value="PAS"/>
    <property type="match status" value="3"/>
</dbReference>
<comment type="subcellular location">
    <subcellularLocation>
        <location evidence="3">Cytoplasm</location>
    </subcellularLocation>
</comment>
<dbReference type="PANTHER" id="PTHR43304">
    <property type="entry name" value="PHYTOCHROME-LIKE PROTEIN CPH1"/>
    <property type="match status" value="1"/>
</dbReference>
<name>A0ABW4QNG7_9BACT</name>
<evidence type="ECO:0000259" key="17">
    <source>
        <dbReference type="PROSITE" id="PS50112"/>
    </source>
</evidence>
<dbReference type="Gene3D" id="3.30.565.10">
    <property type="entry name" value="Histidine kinase-like ATPase, C-terminal domain"/>
    <property type="match status" value="1"/>
</dbReference>
<dbReference type="InterPro" id="IPR000700">
    <property type="entry name" value="PAS-assoc_C"/>
</dbReference>
<evidence type="ECO:0000256" key="10">
    <source>
        <dbReference type="ARBA" id="ARBA00022723"/>
    </source>
</evidence>
<proteinExistence type="predicted"/>
<keyword evidence="10" id="KW-0479">Metal-binding</keyword>
<dbReference type="CDD" id="cd00130">
    <property type="entry name" value="PAS"/>
    <property type="match status" value="2"/>
</dbReference>
<dbReference type="SUPFAM" id="SSF55785">
    <property type="entry name" value="PYP-like sensor domain (PAS domain)"/>
    <property type="match status" value="5"/>
</dbReference>
<evidence type="ECO:0000256" key="5">
    <source>
        <dbReference type="ARBA" id="ARBA00017322"/>
    </source>
</evidence>
<dbReference type="PROSITE" id="PS50109">
    <property type="entry name" value="HIS_KIN"/>
    <property type="match status" value="1"/>
</dbReference>
<dbReference type="EMBL" id="JBHUFD010000001">
    <property type="protein sequence ID" value="MFD1871102.1"/>
    <property type="molecule type" value="Genomic_DNA"/>
</dbReference>
<evidence type="ECO:0000256" key="9">
    <source>
        <dbReference type="ARBA" id="ARBA00022679"/>
    </source>
</evidence>
<dbReference type="Proteomes" id="UP001597197">
    <property type="component" value="Unassembled WGS sequence"/>
</dbReference>
<dbReference type="InterPro" id="IPR035965">
    <property type="entry name" value="PAS-like_dom_sf"/>
</dbReference>
<accession>A0ABW4QNG7</accession>
<gene>
    <name evidence="19" type="ORF">ACFSDX_01590</name>
</gene>
<comment type="caution">
    <text evidence="19">The sequence shown here is derived from an EMBL/GenBank/DDBJ whole genome shotgun (WGS) entry which is preliminary data.</text>
</comment>
<dbReference type="Gene3D" id="2.10.70.100">
    <property type="match status" value="2"/>
</dbReference>
<evidence type="ECO:0000313" key="19">
    <source>
        <dbReference type="EMBL" id="MFD1871102.1"/>
    </source>
</evidence>
<dbReference type="InterPro" id="IPR011712">
    <property type="entry name" value="Sig_transdc_His_kin_sub3_dim/P"/>
</dbReference>
<dbReference type="InterPro" id="IPR013656">
    <property type="entry name" value="PAS_4"/>
</dbReference>
<dbReference type="InterPro" id="IPR001610">
    <property type="entry name" value="PAC"/>
</dbReference>
<sequence length="871" mass="96904">MPTLVMLPEPVGQVFETLPDLYLVLSPELLVLTASDAYLGALQLPRAALLGQPWPAALPTTQPALVAASLRQALATRQPQALPPHPYQVGPPGGPAAPRYYTALTTPVLDAQGQLAYLVHRLEAAAPPDDPAQPPEKTLLQKAEIIGQMGSYEGDVATLHFYFSDNLFRLMGYAPQSFVPTLDWLDSISEPEDAAAVRQVIEQALRTRQTYQYHRRIWRPDGQQRHLVSTGQVACDAAGQPTKLLGTVQDVTEQQQAQAEIQRQAHFIQQVADAVPGTISVFDFAEQRIVYINRAQFLRLGYTEQELAALGDLRWIEELVHPADQPLLRQHLAALAAAPDDEIRKLDYRLRHREGHWEWRRTRAKVFRRDAAGVPLQYISLNENTTREKQAEEALRNEHRRLKEAQALGHLGWFEWRVATGHMHWSEELYHLHGLAPQADISLADAQAFVYPSDLPAYEELHRTLGARPGTAQHQQRIVTAQGEVRVVARQLESLADEQGRVWLVRGTVHDVTEQVQAAAALQQHVQRLQQSEEVANLGSWEYTVATGALVWSEGLYRLLGLPPGRLVGPRTYLDVVVPADRALAEQLLRQARQGHLAYEENVRVLVEGQIKTLRVKALQTTDASGHAERLLGVAFDISPVTRLEAENLHLRLRQQQELLAATVQAQEEERRRIAESLHNGLGQLLYATKLQLDQLTSAPLLASAPELAATHQATKRLLSEAMRQTRTISHELMPGLVEEFGLETALRDICRSMHSASFQLHCLSFLDEAHPLPRPLEVVLYRLAQELTQNVVKHARATQATLEIETLPGWAVLRVEDNGQGFAPATAQAGIGLRTLHERVAQFGGTVHIDSAPAQGTHVQVRLPLPNGDA</sequence>
<dbReference type="NCBIfam" id="TIGR00229">
    <property type="entry name" value="sensory_box"/>
    <property type="match status" value="1"/>
</dbReference>
<dbReference type="SUPFAM" id="SSF55874">
    <property type="entry name" value="ATPase domain of HSP90 chaperone/DNA topoisomerase II/histidine kinase"/>
    <property type="match status" value="1"/>
</dbReference>
<dbReference type="PRINTS" id="PR00344">
    <property type="entry name" value="BCTRLSENSOR"/>
</dbReference>
<keyword evidence="13" id="KW-0411">Iron-sulfur</keyword>
<comment type="cofactor">
    <cofactor evidence="2">
        <name>[4Fe-4S] cluster</name>
        <dbReference type="ChEBI" id="CHEBI:49883"/>
    </cofactor>
</comment>
<evidence type="ECO:0000256" key="3">
    <source>
        <dbReference type="ARBA" id="ARBA00004496"/>
    </source>
</evidence>
<dbReference type="InterPro" id="IPR004358">
    <property type="entry name" value="Sig_transdc_His_kin-like_C"/>
</dbReference>
<evidence type="ECO:0000256" key="11">
    <source>
        <dbReference type="ARBA" id="ARBA00022777"/>
    </source>
</evidence>
<keyword evidence="9" id="KW-0808">Transferase</keyword>
<dbReference type="InterPro" id="IPR000014">
    <property type="entry name" value="PAS"/>
</dbReference>
<comment type="function">
    <text evidence="14">Member of the two-component regulatory system NreB/NreC involved in the control of dissimilatory nitrate/nitrite reduction in response to oxygen. NreB functions as a direct oxygen sensor histidine kinase which is autophosphorylated, in the absence of oxygen, probably at the conserved histidine residue, and transfers its phosphate group probably to a conserved aspartate residue of NreC. NreB/NreC activates the expression of the nitrate (narGHJI) and nitrite (nir) reductase operons, as well as the putative nitrate transporter gene narT.</text>
</comment>
<evidence type="ECO:0000256" key="15">
    <source>
        <dbReference type="ARBA" id="ARBA00030800"/>
    </source>
</evidence>
<dbReference type="PANTHER" id="PTHR43304:SF1">
    <property type="entry name" value="PAC DOMAIN-CONTAINING PROTEIN"/>
    <property type="match status" value="1"/>
</dbReference>
<evidence type="ECO:0000256" key="14">
    <source>
        <dbReference type="ARBA" id="ARBA00024827"/>
    </source>
</evidence>
<feature type="domain" description="PAC" evidence="18">
    <location>
        <begin position="344"/>
        <end position="397"/>
    </location>
</feature>
<dbReference type="InterPro" id="IPR003594">
    <property type="entry name" value="HATPase_dom"/>
</dbReference>
<dbReference type="InterPro" id="IPR052162">
    <property type="entry name" value="Sensor_kinase/Photoreceptor"/>
</dbReference>
<dbReference type="InterPro" id="IPR005467">
    <property type="entry name" value="His_kinase_dom"/>
</dbReference>
<protein>
    <recommendedName>
        <fullName evidence="5">Oxygen sensor histidine kinase NreB</fullName>
        <ecNumber evidence="4">2.7.13.3</ecNumber>
    </recommendedName>
    <alternativeName>
        <fullName evidence="15">Nitrogen regulation protein B</fullName>
    </alternativeName>
</protein>
<dbReference type="CDD" id="cd16917">
    <property type="entry name" value="HATPase_UhpB-NarQ-NarX-like"/>
    <property type="match status" value="1"/>
</dbReference>
<reference evidence="20" key="1">
    <citation type="journal article" date="2019" name="Int. J. Syst. Evol. Microbiol.">
        <title>The Global Catalogue of Microorganisms (GCM) 10K type strain sequencing project: providing services to taxonomists for standard genome sequencing and annotation.</title>
        <authorList>
            <consortium name="The Broad Institute Genomics Platform"/>
            <consortium name="The Broad Institute Genome Sequencing Center for Infectious Disease"/>
            <person name="Wu L."/>
            <person name="Ma J."/>
        </authorList>
    </citation>
    <scope>NUCLEOTIDE SEQUENCE [LARGE SCALE GENOMIC DNA]</scope>
    <source>
        <strain evidence="20">CGMCC 1.15795</strain>
    </source>
</reference>
<evidence type="ECO:0000256" key="2">
    <source>
        <dbReference type="ARBA" id="ARBA00001966"/>
    </source>
</evidence>
<dbReference type="InterPro" id="IPR036890">
    <property type="entry name" value="HATPase_C_sf"/>
</dbReference>
<feature type="domain" description="PAS" evidence="17">
    <location>
        <begin position="552"/>
        <end position="596"/>
    </location>
</feature>
<keyword evidence="6" id="KW-0004">4Fe-4S</keyword>
<keyword evidence="20" id="KW-1185">Reference proteome</keyword>
<evidence type="ECO:0000313" key="20">
    <source>
        <dbReference type="Proteomes" id="UP001597197"/>
    </source>
</evidence>
<feature type="domain" description="PAS" evidence="17">
    <location>
        <begin position="162"/>
        <end position="208"/>
    </location>
</feature>
<dbReference type="EC" id="2.7.13.3" evidence="4"/>
<dbReference type="InterPro" id="IPR013655">
    <property type="entry name" value="PAS_fold_3"/>
</dbReference>
<evidence type="ECO:0000259" key="18">
    <source>
        <dbReference type="PROSITE" id="PS50113"/>
    </source>
</evidence>
<feature type="domain" description="PAS" evidence="17">
    <location>
        <begin position="264"/>
        <end position="332"/>
    </location>
</feature>
<comment type="catalytic activity">
    <reaction evidence="1">
        <text>ATP + protein L-histidine = ADP + protein N-phospho-L-histidine.</text>
        <dbReference type="EC" id="2.7.13.3"/>
    </reaction>
</comment>
<keyword evidence="7" id="KW-0963">Cytoplasm</keyword>
<evidence type="ECO:0000256" key="13">
    <source>
        <dbReference type="ARBA" id="ARBA00023014"/>
    </source>
</evidence>
<dbReference type="Pfam" id="PF07730">
    <property type="entry name" value="HisKA_3"/>
    <property type="match status" value="1"/>
</dbReference>
<dbReference type="Pfam" id="PF02518">
    <property type="entry name" value="HATPase_c"/>
    <property type="match status" value="1"/>
</dbReference>
<dbReference type="Pfam" id="PF08448">
    <property type="entry name" value="PAS_4"/>
    <property type="match status" value="1"/>
</dbReference>
<dbReference type="Gene3D" id="3.30.450.20">
    <property type="entry name" value="PAS domain"/>
    <property type="match status" value="5"/>
</dbReference>
<evidence type="ECO:0000256" key="7">
    <source>
        <dbReference type="ARBA" id="ARBA00022490"/>
    </source>
</evidence>
<dbReference type="RefSeq" id="WP_382311439.1">
    <property type="nucleotide sequence ID" value="NZ_JBHUFD010000001.1"/>
</dbReference>
<dbReference type="SMART" id="SM00091">
    <property type="entry name" value="PAS"/>
    <property type="match status" value="4"/>
</dbReference>
<evidence type="ECO:0000256" key="6">
    <source>
        <dbReference type="ARBA" id="ARBA00022485"/>
    </source>
</evidence>
<dbReference type="PROSITE" id="PS50113">
    <property type="entry name" value="PAC"/>
    <property type="match status" value="3"/>
</dbReference>
<evidence type="ECO:0000256" key="1">
    <source>
        <dbReference type="ARBA" id="ARBA00000085"/>
    </source>
</evidence>
<feature type="domain" description="PAC" evidence="18">
    <location>
        <begin position="472"/>
        <end position="524"/>
    </location>
</feature>